<dbReference type="Proteomes" id="UP001239445">
    <property type="component" value="Unassembled WGS sequence"/>
</dbReference>
<feature type="transmembrane region" description="Helical" evidence="5">
    <location>
        <begin position="215"/>
        <end position="240"/>
    </location>
</feature>
<feature type="transmembrane region" description="Helical" evidence="5">
    <location>
        <begin position="178"/>
        <end position="195"/>
    </location>
</feature>
<reference evidence="6" key="1">
    <citation type="submission" date="2023-06" db="EMBL/GenBank/DDBJ databases">
        <title>Genome-scale phylogeny and comparative genomics of the fungal order Sordariales.</title>
        <authorList>
            <consortium name="Lawrence Berkeley National Laboratory"/>
            <person name="Hensen N."/>
            <person name="Bonometti L."/>
            <person name="Westerberg I."/>
            <person name="Brannstrom I.O."/>
            <person name="Guillou S."/>
            <person name="Cros-Aarteil S."/>
            <person name="Calhoun S."/>
            <person name="Haridas S."/>
            <person name="Kuo A."/>
            <person name="Mondo S."/>
            <person name="Pangilinan J."/>
            <person name="Riley R."/>
            <person name="Labutti K."/>
            <person name="Andreopoulos B."/>
            <person name="Lipzen A."/>
            <person name="Chen C."/>
            <person name="Yanf M."/>
            <person name="Daum C."/>
            <person name="Ng V."/>
            <person name="Clum A."/>
            <person name="Steindorff A."/>
            <person name="Ohm R."/>
            <person name="Martin F."/>
            <person name="Silar P."/>
            <person name="Natvig D."/>
            <person name="Lalanne C."/>
            <person name="Gautier V."/>
            <person name="Ament-Velasquez S.L."/>
            <person name="Kruys A."/>
            <person name="Hutchinson M.I."/>
            <person name="Powell A.J."/>
            <person name="Barry K."/>
            <person name="Miller A.N."/>
            <person name="Grigoriev I.V."/>
            <person name="Debuchy R."/>
            <person name="Gladieux P."/>
            <person name="Thoren M.H."/>
            <person name="Johannesson H."/>
        </authorList>
    </citation>
    <scope>NUCLEOTIDE SEQUENCE</scope>
    <source>
        <strain evidence="6">PSN4</strain>
    </source>
</reference>
<dbReference type="InterPro" id="IPR006838">
    <property type="entry name" value="ADTRP_AIG1"/>
</dbReference>
<evidence type="ECO:0000313" key="7">
    <source>
        <dbReference type="Proteomes" id="UP001239445"/>
    </source>
</evidence>
<keyword evidence="3 5" id="KW-1133">Transmembrane helix</keyword>
<gene>
    <name evidence="6" type="ORF">QBC47DRAFT_296340</name>
</gene>
<comment type="subcellular location">
    <subcellularLocation>
        <location evidence="1">Endomembrane system</location>
        <topology evidence="1">Multi-pass membrane protein</topology>
    </subcellularLocation>
</comment>
<keyword evidence="7" id="KW-1185">Reference proteome</keyword>
<feature type="transmembrane region" description="Helical" evidence="5">
    <location>
        <begin position="30"/>
        <end position="54"/>
    </location>
</feature>
<accession>A0AAJ0BFK5</accession>
<evidence type="ECO:0000256" key="2">
    <source>
        <dbReference type="ARBA" id="ARBA00022692"/>
    </source>
</evidence>
<dbReference type="GO" id="GO:0016020">
    <property type="term" value="C:membrane"/>
    <property type="evidence" value="ECO:0007669"/>
    <property type="project" value="InterPro"/>
</dbReference>
<evidence type="ECO:0000256" key="1">
    <source>
        <dbReference type="ARBA" id="ARBA00004127"/>
    </source>
</evidence>
<evidence type="ECO:0008006" key="8">
    <source>
        <dbReference type="Google" id="ProtNLM"/>
    </source>
</evidence>
<evidence type="ECO:0000256" key="3">
    <source>
        <dbReference type="ARBA" id="ARBA00022989"/>
    </source>
</evidence>
<proteinExistence type="predicted"/>
<name>A0AAJ0BFK5_9PEZI</name>
<keyword evidence="4 5" id="KW-0472">Membrane</keyword>
<dbReference type="GO" id="GO:0012505">
    <property type="term" value="C:endomembrane system"/>
    <property type="evidence" value="ECO:0007669"/>
    <property type="project" value="UniProtKB-SubCell"/>
</dbReference>
<sequence length="281" mass="31569">MARGAAAFKFGTDAWDPTHRFETSWLISPWALFVFRALFALYALFTSVFILGWSCTHSADGCVASQERFSYFTVLTYWGLAFYFLFAAIHTFTYARTGRALLDRFPRPLQALHSAFYTTIVTYPFVVTIVYWGVLYSGKWFPVVFDGWSNVSQHLLNSVFALFEIVIPRTDLLPAVHMLWLILVLALYLAVAYITKATRGWYPYGFLDPGKQHALVAAYVFGIAVGALVVFGVVTGLIALRKWVTETKMGRTGKFAKVEREAGRGDEEDMAELGAAKRVSA</sequence>
<evidence type="ECO:0000256" key="4">
    <source>
        <dbReference type="ARBA" id="ARBA00023136"/>
    </source>
</evidence>
<dbReference type="EMBL" id="MU839830">
    <property type="protein sequence ID" value="KAK1757373.1"/>
    <property type="molecule type" value="Genomic_DNA"/>
</dbReference>
<evidence type="ECO:0000313" key="6">
    <source>
        <dbReference type="EMBL" id="KAK1757373.1"/>
    </source>
</evidence>
<keyword evidence="2 5" id="KW-0812">Transmembrane</keyword>
<evidence type="ECO:0000256" key="5">
    <source>
        <dbReference type="SAM" id="Phobius"/>
    </source>
</evidence>
<feature type="transmembrane region" description="Helical" evidence="5">
    <location>
        <begin position="74"/>
        <end position="95"/>
    </location>
</feature>
<dbReference type="AlphaFoldDB" id="A0AAJ0BFK5"/>
<organism evidence="6 7">
    <name type="scientific">Echria macrotheca</name>
    <dbReference type="NCBI Taxonomy" id="438768"/>
    <lineage>
        <taxon>Eukaryota</taxon>
        <taxon>Fungi</taxon>
        <taxon>Dikarya</taxon>
        <taxon>Ascomycota</taxon>
        <taxon>Pezizomycotina</taxon>
        <taxon>Sordariomycetes</taxon>
        <taxon>Sordariomycetidae</taxon>
        <taxon>Sordariales</taxon>
        <taxon>Schizotheciaceae</taxon>
        <taxon>Echria</taxon>
    </lineage>
</organism>
<dbReference type="Pfam" id="PF04750">
    <property type="entry name" value="Far-17a_AIG1"/>
    <property type="match status" value="1"/>
</dbReference>
<dbReference type="PANTHER" id="PTHR12242">
    <property type="entry name" value="OS02G0130600 PROTEIN-RELATED"/>
    <property type="match status" value="1"/>
</dbReference>
<protein>
    <recommendedName>
        <fullName evidence="8">FAR-17a/AIG1-like protein</fullName>
    </recommendedName>
</protein>
<feature type="transmembrane region" description="Helical" evidence="5">
    <location>
        <begin position="147"/>
        <end position="166"/>
    </location>
</feature>
<feature type="transmembrane region" description="Helical" evidence="5">
    <location>
        <begin position="115"/>
        <end position="135"/>
    </location>
</feature>
<dbReference type="PANTHER" id="PTHR12242:SF1">
    <property type="entry name" value="MYND-TYPE DOMAIN-CONTAINING PROTEIN"/>
    <property type="match status" value="1"/>
</dbReference>
<comment type="caution">
    <text evidence="6">The sequence shown here is derived from an EMBL/GenBank/DDBJ whole genome shotgun (WGS) entry which is preliminary data.</text>
</comment>